<feature type="transmembrane region" description="Helical" evidence="5">
    <location>
        <begin position="321"/>
        <end position="338"/>
    </location>
</feature>
<proteinExistence type="predicted"/>
<dbReference type="GO" id="GO:0016020">
    <property type="term" value="C:membrane"/>
    <property type="evidence" value="ECO:0007669"/>
    <property type="project" value="UniProtKB-SubCell"/>
</dbReference>
<evidence type="ECO:0000256" key="5">
    <source>
        <dbReference type="SAM" id="Phobius"/>
    </source>
</evidence>
<dbReference type="InterPro" id="IPR050186">
    <property type="entry name" value="TPT_transporter"/>
</dbReference>
<organism evidence="7 8">
    <name type="scientific">Cyanidiococcus yangmingshanensis</name>
    <dbReference type="NCBI Taxonomy" id="2690220"/>
    <lineage>
        <taxon>Eukaryota</taxon>
        <taxon>Rhodophyta</taxon>
        <taxon>Bangiophyceae</taxon>
        <taxon>Cyanidiales</taxon>
        <taxon>Cyanidiaceae</taxon>
        <taxon>Cyanidiococcus</taxon>
    </lineage>
</organism>
<keyword evidence="2 5" id="KW-0812">Transmembrane</keyword>
<dbReference type="AlphaFoldDB" id="A0A7J7IEF0"/>
<evidence type="ECO:0000256" key="1">
    <source>
        <dbReference type="ARBA" id="ARBA00004141"/>
    </source>
</evidence>
<evidence type="ECO:0000259" key="6">
    <source>
        <dbReference type="Pfam" id="PF03151"/>
    </source>
</evidence>
<feature type="transmembrane region" description="Helical" evidence="5">
    <location>
        <begin position="138"/>
        <end position="160"/>
    </location>
</feature>
<feature type="transmembrane region" description="Helical" evidence="5">
    <location>
        <begin position="53"/>
        <end position="70"/>
    </location>
</feature>
<dbReference type="Proteomes" id="UP000530660">
    <property type="component" value="Unassembled WGS sequence"/>
</dbReference>
<dbReference type="Pfam" id="PF03151">
    <property type="entry name" value="TPT"/>
    <property type="match status" value="1"/>
</dbReference>
<dbReference type="SUPFAM" id="SSF103481">
    <property type="entry name" value="Multidrug resistance efflux transporter EmrE"/>
    <property type="match status" value="2"/>
</dbReference>
<feature type="transmembrane region" description="Helical" evidence="5">
    <location>
        <begin position="196"/>
        <end position="215"/>
    </location>
</feature>
<feature type="transmembrane region" description="Helical" evidence="5">
    <location>
        <begin position="266"/>
        <end position="288"/>
    </location>
</feature>
<name>A0A7J7IEF0_9RHOD</name>
<keyword evidence="3 5" id="KW-1133">Transmembrane helix</keyword>
<dbReference type="InterPro" id="IPR004853">
    <property type="entry name" value="Sugar_P_trans_dom"/>
</dbReference>
<evidence type="ECO:0000256" key="3">
    <source>
        <dbReference type="ARBA" id="ARBA00022989"/>
    </source>
</evidence>
<comment type="subcellular location">
    <subcellularLocation>
        <location evidence="1">Membrane</location>
        <topology evidence="1">Multi-pass membrane protein</topology>
    </subcellularLocation>
</comment>
<reference evidence="7 8" key="1">
    <citation type="journal article" date="2020" name="J. Phycol.">
        <title>Comparative genome analysis reveals Cyanidiococcus gen. nov., a new extremophilic red algal genus sister to Cyanidioschyzon (Cyanidioschyzonaceae, Rhodophyta).</title>
        <authorList>
            <person name="Liu S.-L."/>
            <person name="Chiang Y.-R."/>
            <person name="Yoon H.S."/>
            <person name="Fu H.-Y."/>
        </authorList>
    </citation>
    <scope>NUCLEOTIDE SEQUENCE [LARGE SCALE GENOMIC DNA]</scope>
    <source>
        <strain evidence="7 8">THAL066</strain>
    </source>
</reference>
<protein>
    <submittedName>
        <fullName evidence="7">GDP-mannose transporter into the lumen of the Golgi</fullName>
    </submittedName>
</protein>
<feature type="transmembrane region" description="Helical" evidence="5">
    <location>
        <begin position="166"/>
        <end position="184"/>
    </location>
</feature>
<dbReference type="PANTHER" id="PTHR11132">
    <property type="entry name" value="SOLUTE CARRIER FAMILY 35"/>
    <property type="match status" value="1"/>
</dbReference>
<comment type="caution">
    <text evidence="7">The sequence shown here is derived from an EMBL/GenBank/DDBJ whole genome shotgun (WGS) entry which is preliminary data.</text>
</comment>
<keyword evidence="4 5" id="KW-0472">Membrane</keyword>
<gene>
    <name evidence="7" type="primary">VRG4</name>
    <name evidence="7" type="ORF">F1559_001720</name>
</gene>
<keyword evidence="8" id="KW-1185">Reference proteome</keyword>
<dbReference type="InterPro" id="IPR037185">
    <property type="entry name" value="EmrE-like"/>
</dbReference>
<evidence type="ECO:0000256" key="2">
    <source>
        <dbReference type="ARBA" id="ARBA00022692"/>
    </source>
</evidence>
<dbReference type="OrthoDB" id="417037at2759"/>
<accession>A0A7J7IEF0</accession>
<feature type="transmembrane region" description="Helical" evidence="5">
    <location>
        <begin position="82"/>
        <end position="100"/>
    </location>
</feature>
<sequence length="377" mass="40900">MHVRVAGKLEMVVRKHMEAITSSLAYASCSILLTLFNKAVFSGRHFDYPWFSLAWQNAVTAVLVALSAGCSLSGKLRWSTDLVRRMAMPNFFFVLFLFSNSRSLRYMTLPVQVVFKSLAPVGITIFESMWHGDRIAPGTWVAMILCIAGNVVAALGRGGISFSIRGYLWAFVNLIANVAYLATLRTNVPPKYSSSARTFASAVLSLFWMIPLAGISGELTSGNKLNPRVASRPSSVATRRDTFMEPTGRVLQPSAIVALAHESTQFLVTFLLSGILGTLISAASFWCVSATSGSTFSIVGSLNKIPVSVLGYLIFREPTTVFTWIGVLLSLIAGLVFTESKRRTYMNEAKTATESAVLKTTPMNGGGHGGGLPRRCN</sequence>
<feature type="transmembrane region" description="Helical" evidence="5">
    <location>
        <begin position="20"/>
        <end position="41"/>
    </location>
</feature>
<dbReference type="EMBL" id="VWRR01000014">
    <property type="protein sequence ID" value="KAF6001476.1"/>
    <property type="molecule type" value="Genomic_DNA"/>
</dbReference>
<feature type="domain" description="Sugar phosphate transporter" evidence="6">
    <location>
        <begin position="29"/>
        <end position="333"/>
    </location>
</feature>
<evidence type="ECO:0000256" key="4">
    <source>
        <dbReference type="ARBA" id="ARBA00023136"/>
    </source>
</evidence>
<evidence type="ECO:0000313" key="7">
    <source>
        <dbReference type="EMBL" id="KAF6001476.1"/>
    </source>
</evidence>
<evidence type="ECO:0000313" key="8">
    <source>
        <dbReference type="Proteomes" id="UP000530660"/>
    </source>
</evidence>